<evidence type="ECO:0008006" key="3">
    <source>
        <dbReference type="Google" id="ProtNLM"/>
    </source>
</evidence>
<gene>
    <name evidence="1" type="ORF">ACFPFM_25970</name>
</gene>
<dbReference type="RefSeq" id="WP_344043927.1">
    <property type="nucleotide sequence ID" value="NZ_BAAAKE010000054.1"/>
</dbReference>
<evidence type="ECO:0000313" key="1">
    <source>
        <dbReference type="EMBL" id="MFC5057181.1"/>
    </source>
</evidence>
<proteinExistence type="predicted"/>
<sequence length="88" mass="9130">MTGAVAMVTGGGGGIGGVIAETPAARGDRVVVADPDLASVARVADRVGGLAVGFAERVEDATERVRRFMVNGFAARPPPGWGRRRERR</sequence>
<reference evidence="2" key="1">
    <citation type="journal article" date="2019" name="Int. J. Syst. Evol. Microbiol.">
        <title>The Global Catalogue of Microorganisms (GCM) 10K type strain sequencing project: providing services to taxonomists for standard genome sequencing and annotation.</title>
        <authorList>
            <consortium name="The Broad Institute Genomics Platform"/>
            <consortium name="The Broad Institute Genome Sequencing Center for Infectious Disease"/>
            <person name="Wu L."/>
            <person name="Ma J."/>
        </authorList>
    </citation>
    <scope>NUCLEOTIDE SEQUENCE [LARGE SCALE GENOMIC DNA]</scope>
    <source>
        <strain evidence="2">KCTC 12848</strain>
    </source>
</reference>
<accession>A0ABV9Y3N9</accession>
<evidence type="ECO:0000313" key="2">
    <source>
        <dbReference type="Proteomes" id="UP001595833"/>
    </source>
</evidence>
<organism evidence="1 2">
    <name type="scientific">Saccharothrix xinjiangensis</name>
    <dbReference type="NCBI Taxonomy" id="204798"/>
    <lineage>
        <taxon>Bacteria</taxon>
        <taxon>Bacillati</taxon>
        <taxon>Actinomycetota</taxon>
        <taxon>Actinomycetes</taxon>
        <taxon>Pseudonocardiales</taxon>
        <taxon>Pseudonocardiaceae</taxon>
        <taxon>Saccharothrix</taxon>
    </lineage>
</organism>
<keyword evidence="2" id="KW-1185">Reference proteome</keyword>
<protein>
    <recommendedName>
        <fullName evidence="3">Short subunit dehydrogenase</fullName>
    </recommendedName>
</protein>
<dbReference type="SUPFAM" id="SSF51735">
    <property type="entry name" value="NAD(P)-binding Rossmann-fold domains"/>
    <property type="match status" value="1"/>
</dbReference>
<dbReference type="EMBL" id="JBHSJB010000027">
    <property type="protein sequence ID" value="MFC5057181.1"/>
    <property type="molecule type" value="Genomic_DNA"/>
</dbReference>
<dbReference type="InterPro" id="IPR036291">
    <property type="entry name" value="NAD(P)-bd_dom_sf"/>
</dbReference>
<dbReference type="Proteomes" id="UP001595833">
    <property type="component" value="Unassembled WGS sequence"/>
</dbReference>
<name>A0ABV9Y3N9_9PSEU</name>
<comment type="caution">
    <text evidence="1">The sequence shown here is derived from an EMBL/GenBank/DDBJ whole genome shotgun (WGS) entry which is preliminary data.</text>
</comment>
<dbReference type="Gene3D" id="3.40.50.720">
    <property type="entry name" value="NAD(P)-binding Rossmann-like Domain"/>
    <property type="match status" value="1"/>
</dbReference>